<dbReference type="AlphaFoldDB" id="A0A7L4ZGD9"/>
<accession>A0A7L4ZGD9</accession>
<reference evidence="1 2" key="1">
    <citation type="journal article" date="2013" name="Int. J. Syst. Evol. Microbiol.">
        <title>Kordia antarctica sp. nov., isolated from Antarctic seawater.</title>
        <authorList>
            <person name="Baek K."/>
            <person name="Choi A."/>
            <person name="Kang I."/>
            <person name="Lee K."/>
            <person name="Cho J.C."/>
        </authorList>
    </citation>
    <scope>NUCLEOTIDE SEQUENCE [LARGE SCALE GENOMIC DNA]</scope>
    <source>
        <strain evidence="1 2">IMCC3317</strain>
    </source>
</reference>
<dbReference type="EMBL" id="CP019288">
    <property type="protein sequence ID" value="QHI35783.1"/>
    <property type="molecule type" value="Genomic_DNA"/>
</dbReference>
<dbReference type="Proteomes" id="UP000464657">
    <property type="component" value="Chromosome"/>
</dbReference>
<dbReference type="RefSeq" id="WP_160128508.1">
    <property type="nucleotide sequence ID" value="NZ_CP019288.1"/>
</dbReference>
<name>A0A7L4ZGD9_9FLAO</name>
<evidence type="ECO:0000313" key="1">
    <source>
        <dbReference type="EMBL" id="QHI35783.1"/>
    </source>
</evidence>
<dbReference type="OrthoDB" id="1449507at2"/>
<protein>
    <submittedName>
        <fullName evidence="1">Uncharacterized protein</fullName>
    </submittedName>
</protein>
<dbReference type="KEGG" id="kan:IMCC3317_11310"/>
<evidence type="ECO:0000313" key="2">
    <source>
        <dbReference type="Proteomes" id="UP000464657"/>
    </source>
</evidence>
<proteinExistence type="predicted"/>
<keyword evidence="2" id="KW-1185">Reference proteome</keyword>
<sequence>MIHKEQRKELKKILGYHYTAGVLKILKEKKITNRNGTAYGSSMIRNVFTGLNQNEAIEDAIMELCIQTQEKTKKTVETRNQILGIS</sequence>
<gene>
    <name evidence="1" type="ORF">IMCC3317_11310</name>
</gene>
<organism evidence="1 2">
    <name type="scientific">Kordia antarctica</name>
    <dbReference type="NCBI Taxonomy" id="1218801"/>
    <lineage>
        <taxon>Bacteria</taxon>
        <taxon>Pseudomonadati</taxon>
        <taxon>Bacteroidota</taxon>
        <taxon>Flavobacteriia</taxon>
        <taxon>Flavobacteriales</taxon>
        <taxon>Flavobacteriaceae</taxon>
        <taxon>Kordia</taxon>
    </lineage>
</organism>